<dbReference type="EMBL" id="GBXM01058572">
    <property type="protein sequence ID" value="JAH50005.1"/>
    <property type="molecule type" value="Transcribed_RNA"/>
</dbReference>
<proteinExistence type="predicted"/>
<reference evidence="1" key="1">
    <citation type="submission" date="2014-11" db="EMBL/GenBank/DDBJ databases">
        <authorList>
            <person name="Amaro Gonzalez C."/>
        </authorList>
    </citation>
    <scope>NUCLEOTIDE SEQUENCE</scope>
</reference>
<dbReference type="AlphaFoldDB" id="A0A0E9TAS4"/>
<organism evidence="1">
    <name type="scientific">Anguilla anguilla</name>
    <name type="common">European freshwater eel</name>
    <name type="synonym">Muraena anguilla</name>
    <dbReference type="NCBI Taxonomy" id="7936"/>
    <lineage>
        <taxon>Eukaryota</taxon>
        <taxon>Metazoa</taxon>
        <taxon>Chordata</taxon>
        <taxon>Craniata</taxon>
        <taxon>Vertebrata</taxon>
        <taxon>Euteleostomi</taxon>
        <taxon>Actinopterygii</taxon>
        <taxon>Neopterygii</taxon>
        <taxon>Teleostei</taxon>
        <taxon>Anguilliformes</taxon>
        <taxon>Anguillidae</taxon>
        <taxon>Anguilla</taxon>
    </lineage>
</organism>
<reference evidence="1" key="2">
    <citation type="journal article" date="2015" name="Fish Shellfish Immunol.">
        <title>Early steps in the European eel (Anguilla anguilla)-Vibrio vulnificus interaction in the gills: Role of the RtxA13 toxin.</title>
        <authorList>
            <person name="Callol A."/>
            <person name="Pajuelo D."/>
            <person name="Ebbesson L."/>
            <person name="Teles M."/>
            <person name="MacKenzie S."/>
            <person name="Amaro C."/>
        </authorList>
    </citation>
    <scope>NUCLEOTIDE SEQUENCE</scope>
</reference>
<name>A0A0E9TAS4_ANGAN</name>
<accession>A0A0E9TAS4</accession>
<evidence type="ECO:0000313" key="1">
    <source>
        <dbReference type="EMBL" id="JAH50005.1"/>
    </source>
</evidence>
<sequence>MYKWLFTAMGSSKLHTSTND</sequence>
<protein>
    <submittedName>
        <fullName evidence="1">Uncharacterized protein</fullName>
    </submittedName>
</protein>